<feature type="transmembrane region" description="Helical" evidence="9">
    <location>
        <begin position="190"/>
        <end position="210"/>
    </location>
</feature>
<sequence length="407" mass="43034">MYTVVSGQPQKLSHHFTLPKIISALFIVLAAIWLSVSYSVEQGLLLLVGAALGITLYHASFGFTSAWRNFILEGRGRGLRVQMLMLAIAVLLFFPTLSLGEVFGHPVNGSLAPLSLSVIIGAFMFGIGMQLAGGCASGVLFTLGGGNARMLLVLAFFVLGGFVSTAHASFWANMPALKPVSLVKTLGAPLGILVSLMLFAIIASVTVIIEKRRHGALEQEKPTAHKGLQRFFRGPWPMVWGGIALALLNYLTLVISGKPWSIAGAFPIWGAKISSALGVDVASWQFWQNPGNAKNLSSSIFSNVTSVMDFGIIAGAMLAAGLAGRFAFKFRMPVGSACAAVIGGLLLGYGARVGFGCNIGAYFSGIASGSLHGWLWVVAAFFGNTAGVYLRPVFYKNPQTAPQIKSC</sequence>
<evidence type="ECO:0000313" key="11">
    <source>
        <dbReference type="Proteomes" id="UP000187344"/>
    </source>
</evidence>
<comment type="subcellular location">
    <subcellularLocation>
        <location evidence="1">Cell inner membrane</location>
        <topology evidence="1">Multi-pass membrane protein</topology>
    </subcellularLocation>
</comment>
<evidence type="ECO:0000256" key="1">
    <source>
        <dbReference type="ARBA" id="ARBA00004429"/>
    </source>
</evidence>
<keyword evidence="3" id="KW-1003">Cell membrane</keyword>
<proteinExistence type="inferred from homology"/>
<dbReference type="Proteomes" id="UP000187344">
    <property type="component" value="Unassembled WGS sequence"/>
</dbReference>
<evidence type="ECO:0000256" key="9">
    <source>
        <dbReference type="SAM" id="Phobius"/>
    </source>
</evidence>
<evidence type="ECO:0000256" key="6">
    <source>
        <dbReference type="ARBA" id="ARBA00022989"/>
    </source>
</evidence>
<evidence type="ECO:0000256" key="2">
    <source>
        <dbReference type="ARBA" id="ARBA00022448"/>
    </source>
</evidence>
<keyword evidence="11" id="KW-1185">Reference proteome</keyword>
<feature type="transmembrane region" description="Helical" evidence="9">
    <location>
        <begin position="300"/>
        <end position="322"/>
    </location>
</feature>
<evidence type="ECO:0000256" key="5">
    <source>
        <dbReference type="ARBA" id="ARBA00022692"/>
    </source>
</evidence>
<dbReference type="AlphaFoldDB" id="A0A1R0F8I4"/>
<feature type="transmembrane region" description="Helical" evidence="9">
    <location>
        <begin position="21"/>
        <end position="38"/>
    </location>
</feature>
<feature type="transmembrane region" description="Helical" evidence="9">
    <location>
        <begin position="79"/>
        <end position="98"/>
    </location>
</feature>
<dbReference type="EMBL" id="LXYT01000002">
    <property type="protein sequence ID" value="OLY43266.1"/>
    <property type="molecule type" value="Genomic_DNA"/>
</dbReference>
<evidence type="ECO:0000256" key="4">
    <source>
        <dbReference type="ARBA" id="ARBA00022519"/>
    </source>
</evidence>
<feature type="transmembrane region" description="Helical" evidence="9">
    <location>
        <begin position="371"/>
        <end position="390"/>
    </location>
</feature>
<dbReference type="PANTHER" id="PTHR30574:SF1">
    <property type="entry name" value="SULPHUR TRANSPORT DOMAIN-CONTAINING PROTEIN"/>
    <property type="match status" value="1"/>
</dbReference>
<accession>A0A1R0F8I4</accession>
<feature type="transmembrane region" description="Helical" evidence="9">
    <location>
        <begin position="44"/>
        <end position="67"/>
    </location>
</feature>
<dbReference type="PANTHER" id="PTHR30574">
    <property type="entry name" value="INNER MEMBRANE PROTEIN YEDE"/>
    <property type="match status" value="1"/>
</dbReference>
<evidence type="ECO:0000256" key="8">
    <source>
        <dbReference type="ARBA" id="ARBA00035655"/>
    </source>
</evidence>
<keyword evidence="2" id="KW-0813">Transport</keyword>
<feature type="transmembrane region" description="Helical" evidence="9">
    <location>
        <begin position="150"/>
        <end position="170"/>
    </location>
</feature>
<reference evidence="10 11" key="1">
    <citation type="submission" date="2016-12" db="EMBL/GenBank/DDBJ databases">
        <title>Comparative genomics of Bartonella apis.</title>
        <authorList>
            <person name="Engel P."/>
        </authorList>
    </citation>
    <scope>NUCLEOTIDE SEQUENCE [LARGE SCALE GENOMIC DNA]</scope>
    <source>
        <strain evidence="10 11">PEB0149</strain>
    </source>
</reference>
<dbReference type="OrthoDB" id="9794165at2"/>
<feature type="transmembrane region" description="Helical" evidence="9">
    <location>
        <begin position="231"/>
        <end position="251"/>
    </location>
</feature>
<dbReference type="Pfam" id="PF04143">
    <property type="entry name" value="Sulf_transp"/>
    <property type="match status" value="1"/>
</dbReference>
<comment type="caution">
    <text evidence="10">The sequence shown here is derived from an EMBL/GenBank/DDBJ whole genome shotgun (WGS) entry which is preliminary data.</text>
</comment>
<evidence type="ECO:0000256" key="3">
    <source>
        <dbReference type="ARBA" id="ARBA00022475"/>
    </source>
</evidence>
<gene>
    <name evidence="10" type="ORF">PEB0149_006910</name>
</gene>
<dbReference type="RefSeq" id="WP_075870157.1">
    <property type="nucleotide sequence ID" value="NZ_CALYQA010000001.1"/>
</dbReference>
<evidence type="ECO:0000313" key="10">
    <source>
        <dbReference type="EMBL" id="OLY43266.1"/>
    </source>
</evidence>
<organism evidence="10 11">
    <name type="scientific">Bartonella apis</name>
    <dbReference type="NCBI Taxonomy" id="1686310"/>
    <lineage>
        <taxon>Bacteria</taxon>
        <taxon>Pseudomonadati</taxon>
        <taxon>Pseudomonadota</taxon>
        <taxon>Alphaproteobacteria</taxon>
        <taxon>Hyphomicrobiales</taxon>
        <taxon>Bartonellaceae</taxon>
        <taxon>Bartonella</taxon>
    </lineage>
</organism>
<feature type="transmembrane region" description="Helical" evidence="9">
    <location>
        <begin position="118"/>
        <end position="143"/>
    </location>
</feature>
<protein>
    <submittedName>
        <fullName evidence="10">Uncharacterized protein</fullName>
    </submittedName>
</protein>
<dbReference type="InterPro" id="IPR007272">
    <property type="entry name" value="Sulf_transp_TsuA/YedE"/>
</dbReference>
<keyword evidence="4" id="KW-0997">Cell inner membrane</keyword>
<evidence type="ECO:0000256" key="7">
    <source>
        <dbReference type="ARBA" id="ARBA00023136"/>
    </source>
</evidence>
<comment type="similarity">
    <text evidence="8">Belongs to the TsuA/YedE (TC 9.B.102) family.</text>
</comment>
<keyword evidence="6 9" id="KW-1133">Transmembrane helix</keyword>
<keyword evidence="5 9" id="KW-0812">Transmembrane</keyword>
<keyword evidence="7 9" id="KW-0472">Membrane</keyword>
<dbReference type="GO" id="GO:0005886">
    <property type="term" value="C:plasma membrane"/>
    <property type="evidence" value="ECO:0007669"/>
    <property type="project" value="UniProtKB-SubCell"/>
</dbReference>
<name>A0A1R0F8I4_9HYPH</name>